<dbReference type="SUPFAM" id="SSF56784">
    <property type="entry name" value="HAD-like"/>
    <property type="match status" value="1"/>
</dbReference>
<evidence type="ECO:0000313" key="1">
    <source>
        <dbReference type="EMBL" id="THE64260.1"/>
    </source>
</evidence>
<dbReference type="InterPro" id="IPR023214">
    <property type="entry name" value="HAD_sf"/>
</dbReference>
<protein>
    <recommendedName>
        <fullName evidence="3">Haloacid dehalogenase-like hydrolase</fullName>
    </recommendedName>
</protein>
<dbReference type="Gene3D" id="3.40.50.1000">
    <property type="entry name" value="HAD superfamily/HAD-like"/>
    <property type="match status" value="1"/>
</dbReference>
<proteinExistence type="predicted"/>
<evidence type="ECO:0000313" key="2">
    <source>
        <dbReference type="Proteomes" id="UP000318864"/>
    </source>
</evidence>
<dbReference type="OrthoDB" id="7288at2157"/>
<dbReference type="AlphaFoldDB" id="A0A4S3TL03"/>
<dbReference type="Proteomes" id="UP000318864">
    <property type="component" value="Unassembled WGS sequence"/>
</dbReference>
<accession>A0A4S3TL03</accession>
<name>A0A4S3TL03_9EURY</name>
<evidence type="ECO:0008006" key="3">
    <source>
        <dbReference type="Google" id="ProtNLM"/>
    </source>
</evidence>
<reference evidence="1 2" key="1">
    <citation type="submission" date="2018-10" db="EMBL/GenBank/DDBJ databases">
        <title>Natronolimnobius sp. XQ-INN 246 isolated from Inner Mongolia Autonomous Region of China.</title>
        <authorList>
            <person name="Xue Q."/>
        </authorList>
    </citation>
    <scope>NUCLEOTIDE SEQUENCE [LARGE SCALE GENOMIC DNA]</scope>
    <source>
        <strain evidence="1 2">XQ-INN 246</strain>
    </source>
</reference>
<gene>
    <name evidence="1" type="ORF">D8Y22_13825</name>
</gene>
<comment type="caution">
    <text evidence="1">The sequence shown here is derived from an EMBL/GenBank/DDBJ whole genome shotgun (WGS) entry which is preliminary data.</text>
</comment>
<keyword evidence="2" id="KW-1185">Reference proteome</keyword>
<dbReference type="RefSeq" id="WP_141465272.1">
    <property type="nucleotide sequence ID" value="NZ_RBZW01000036.1"/>
</dbReference>
<dbReference type="EMBL" id="RBZW01000036">
    <property type="protein sequence ID" value="THE64260.1"/>
    <property type="molecule type" value="Genomic_DNA"/>
</dbReference>
<organism evidence="1 2">
    <name type="scientific">Salinadaptatus halalkaliphilus</name>
    <dbReference type="NCBI Taxonomy" id="2419781"/>
    <lineage>
        <taxon>Archaea</taxon>
        <taxon>Methanobacteriati</taxon>
        <taxon>Methanobacteriota</taxon>
        <taxon>Stenosarchaea group</taxon>
        <taxon>Halobacteria</taxon>
        <taxon>Halobacteriales</taxon>
        <taxon>Natrialbaceae</taxon>
        <taxon>Salinadaptatus</taxon>
    </lineage>
</organism>
<sequence>MTTNIGVVFDFDDTLAPDSTTHLLQEYDIDPDEFWNKQFRERVQNGFDPTVAYLTLLLDHIGEGKPLGELTPAELEQCAESLENELYDGVPGIFNDLDEIVAEYDDVSIEYYVVSEGIESLISGSTIKEYCTEIYASRLATDDNSTFTRVKRPISFTDKTRYLFEINKGITAAEATENPYKVNEQKEDRPVPFENIIYIGDGITDIPCFSLVKDRGGRVFGVTQQDEKSAKQEAILDIGSPQRAGNLNPPDYGPNGRLGSLLRLTIEGLCTDSTIDQLEAL</sequence>
<dbReference type="InterPro" id="IPR036412">
    <property type="entry name" value="HAD-like_sf"/>
</dbReference>